<evidence type="ECO:0000256" key="6">
    <source>
        <dbReference type="ARBA" id="ARBA00022692"/>
    </source>
</evidence>
<dbReference type="Proteomes" id="UP000268973">
    <property type="component" value="Unassembled WGS sequence"/>
</dbReference>
<reference evidence="14 15" key="1">
    <citation type="submission" date="2018-12" db="EMBL/GenBank/DDBJ databases">
        <title>Vibrio sp. isolated from China Sea.</title>
        <authorList>
            <person name="Li Y."/>
        </authorList>
    </citation>
    <scope>NUCLEOTIDE SEQUENCE [LARGE SCALE GENOMIC DNA]</scope>
    <source>
        <strain evidence="14 15">BEI207</strain>
    </source>
</reference>
<dbReference type="PROSITE" id="PS50885">
    <property type="entry name" value="HAMP"/>
    <property type="match status" value="1"/>
</dbReference>
<evidence type="ECO:0000256" key="2">
    <source>
        <dbReference type="ARBA" id="ARBA00004370"/>
    </source>
</evidence>
<comment type="subcellular location">
    <subcellularLocation>
        <location evidence="2">Membrane</location>
    </subcellularLocation>
</comment>
<dbReference type="AlphaFoldDB" id="A0A3S0MM16"/>
<evidence type="ECO:0000259" key="12">
    <source>
        <dbReference type="PROSITE" id="PS50109"/>
    </source>
</evidence>
<dbReference type="InterPro" id="IPR036890">
    <property type="entry name" value="HATPase_C_sf"/>
</dbReference>
<dbReference type="SMART" id="SM00387">
    <property type="entry name" value="HATPase_c"/>
    <property type="match status" value="1"/>
</dbReference>
<protein>
    <recommendedName>
        <fullName evidence="3">histidine kinase</fullName>
        <ecNumber evidence="3">2.7.13.3</ecNumber>
    </recommendedName>
</protein>
<feature type="domain" description="Histidine kinase" evidence="12">
    <location>
        <begin position="260"/>
        <end position="461"/>
    </location>
</feature>
<dbReference type="EMBL" id="RXZH01000008">
    <property type="protein sequence ID" value="RTZ14468.1"/>
    <property type="molecule type" value="Genomic_DNA"/>
</dbReference>
<keyword evidence="15" id="KW-1185">Reference proteome</keyword>
<evidence type="ECO:0000256" key="9">
    <source>
        <dbReference type="ARBA" id="ARBA00023012"/>
    </source>
</evidence>
<dbReference type="InterPro" id="IPR050428">
    <property type="entry name" value="TCS_sensor_his_kinase"/>
</dbReference>
<dbReference type="Gene3D" id="1.10.287.130">
    <property type="match status" value="1"/>
</dbReference>
<dbReference type="OrthoDB" id="9809567at2"/>
<dbReference type="InterPro" id="IPR003660">
    <property type="entry name" value="HAMP_dom"/>
</dbReference>
<evidence type="ECO:0000256" key="7">
    <source>
        <dbReference type="ARBA" id="ARBA00022777"/>
    </source>
</evidence>
<dbReference type="EC" id="2.7.13.3" evidence="3"/>
<keyword evidence="6 11" id="KW-0812">Transmembrane</keyword>
<dbReference type="PRINTS" id="PR00344">
    <property type="entry name" value="BCTRLSENSOR"/>
</dbReference>
<evidence type="ECO:0000256" key="8">
    <source>
        <dbReference type="ARBA" id="ARBA00022989"/>
    </source>
</evidence>
<organism evidence="14 15">
    <name type="scientific">Vibrio aquaticus</name>
    <dbReference type="NCBI Taxonomy" id="2496559"/>
    <lineage>
        <taxon>Bacteria</taxon>
        <taxon>Pseudomonadati</taxon>
        <taxon>Pseudomonadota</taxon>
        <taxon>Gammaproteobacteria</taxon>
        <taxon>Vibrionales</taxon>
        <taxon>Vibrionaceae</taxon>
        <taxon>Vibrio</taxon>
    </lineage>
</organism>
<dbReference type="PANTHER" id="PTHR45436">
    <property type="entry name" value="SENSOR HISTIDINE KINASE YKOH"/>
    <property type="match status" value="1"/>
</dbReference>
<evidence type="ECO:0000256" key="1">
    <source>
        <dbReference type="ARBA" id="ARBA00000085"/>
    </source>
</evidence>
<accession>A0A3S0MM16</accession>
<evidence type="ECO:0000256" key="5">
    <source>
        <dbReference type="ARBA" id="ARBA00022679"/>
    </source>
</evidence>
<evidence type="ECO:0000256" key="11">
    <source>
        <dbReference type="SAM" id="Phobius"/>
    </source>
</evidence>
<evidence type="ECO:0000259" key="13">
    <source>
        <dbReference type="PROSITE" id="PS50885"/>
    </source>
</evidence>
<evidence type="ECO:0000313" key="15">
    <source>
        <dbReference type="Proteomes" id="UP000268973"/>
    </source>
</evidence>
<dbReference type="PANTHER" id="PTHR45436:SF4">
    <property type="entry name" value="SENSOR PROTEIN PHOQ"/>
    <property type="match status" value="1"/>
</dbReference>
<proteinExistence type="predicted"/>
<feature type="transmembrane region" description="Helical" evidence="11">
    <location>
        <begin position="12"/>
        <end position="35"/>
    </location>
</feature>
<dbReference type="GO" id="GO:0004673">
    <property type="term" value="F:protein histidine kinase activity"/>
    <property type="evidence" value="ECO:0007669"/>
    <property type="project" value="UniProtKB-EC"/>
</dbReference>
<dbReference type="Gene3D" id="3.30.565.10">
    <property type="entry name" value="Histidine kinase-like ATPase, C-terminal domain"/>
    <property type="match status" value="1"/>
</dbReference>
<dbReference type="GO" id="GO:0005886">
    <property type="term" value="C:plasma membrane"/>
    <property type="evidence" value="ECO:0007669"/>
    <property type="project" value="TreeGrafter"/>
</dbReference>
<dbReference type="InterPro" id="IPR005467">
    <property type="entry name" value="His_kinase_dom"/>
</dbReference>
<dbReference type="Pfam" id="PF02518">
    <property type="entry name" value="HATPase_c"/>
    <property type="match status" value="1"/>
</dbReference>
<evidence type="ECO:0000256" key="4">
    <source>
        <dbReference type="ARBA" id="ARBA00022553"/>
    </source>
</evidence>
<dbReference type="InterPro" id="IPR004358">
    <property type="entry name" value="Sig_transdc_His_kin-like_C"/>
</dbReference>
<evidence type="ECO:0000256" key="10">
    <source>
        <dbReference type="ARBA" id="ARBA00023136"/>
    </source>
</evidence>
<keyword evidence="8 11" id="KW-1133">Transmembrane helix</keyword>
<keyword evidence="9" id="KW-0902">Two-component regulatory system</keyword>
<feature type="domain" description="HAMP" evidence="13">
    <location>
        <begin position="201"/>
        <end position="252"/>
    </location>
</feature>
<keyword evidence="5" id="KW-0808">Transferase</keyword>
<gene>
    <name evidence="14" type="ORF">EJ063_16265</name>
</gene>
<dbReference type="InterPro" id="IPR003594">
    <property type="entry name" value="HATPase_dom"/>
</dbReference>
<evidence type="ECO:0000256" key="3">
    <source>
        <dbReference type="ARBA" id="ARBA00012438"/>
    </source>
</evidence>
<dbReference type="RefSeq" id="WP_126575383.1">
    <property type="nucleotide sequence ID" value="NZ_RXZH01000008.1"/>
</dbReference>
<dbReference type="GO" id="GO:0000160">
    <property type="term" value="P:phosphorelay signal transduction system"/>
    <property type="evidence" value="ECO:0007669"/>
    <property type="project" value="UniProtKB-KW"/>
</dbReference>
<evidence type="ECO:0000313" key="14">
    <source>
        <dbReference type="EMBL" id="RTZ14468.1"/>
    </source>
</evidence>
<sequence length="462" mass="52610">MKRLVSTSFRRRVLAFSLVSGIFFVLCAGILFYHIERAKLVKGYSVELTSHLPSVINELNTSKQLPPIEKWPEVYGTDSEEFAMVICDDNDNELWRSMTEPRRLEMRKKGIYIPHIDNYCTDPLLSKQKNTVELIQTLRGSAFITHVIALEATEYNPSGRIIVFRRMNHKIDSLHELKMQVTIATVLASLLISLLIHTIYRWGFRPLQTLEHELKLVRAGKSDRLEAVYPEDLAPLTNALNEMLFQQKENEQRYRRALNDLAHSLKTRVAVSQALLSDIEQGKIDAINQQLLEMDDVIQGQLKRASYGVKGITENSTLIKPILNSLTMMFDKVYIDKKLQVEMFISNGQTLPMSKSDIMEIFGNVLENTYRFAESRIDIFVNNGEEGLVITINNDGPPIEPSIRESLFQRGVRADQQNPGTGLGLALCDEIIHSYKGAIWFEDPADPSMGVSLKMMLPYRSS</sequence>
<dbReference type="SUPFAM" id="SSF55874">
    <property type="entry name" value="ATPase domain of HSP90 chaperone/DNA topoisomerase II/histidine kinase"/>
    <property type="match status" value="1"/>
</dbReference>
<keyword evidence="10 11" id="KW-0472">Membrane</keyword>
<dbReference type="GO" id="GO:0005524">
    <property type="term" value="F:ATP binding"/>
    <property type="evidence" value="ECO:0007669"/>
    <property type="project" value="UniProtKB-KW"/>
</dbReference>
<keyword evidence="4" id="KW-0597">Phosphoprotein</keyword>
<comment type="catalytic activity">
    <reaction evidence="1">
        <text>ATP + protein L-histidine = ADP + protein N-phospho-L-histidine.</text>
        <dbReference type="EC" id="2.7.13.3"/>
    </reaction>
</comment>
<dbReference type="PROSITE" id="PS50109">
    <property type="entry name" value="HIS_KIN"/>
    <property type="match status" value="1"/>
</dbReference>
<keyword evidence="7" id="KW-0418">Kinase</keyword>
<name>A0A3S0MM16_9VIBR</name>
<comment type="caution">
    <text evidence="14">The sequence shown here is derived from an EMBL/GenBank/DDBJ whole genome shotgun (WGS) entry which is preliminary data.</text>
</comment>